<dbReference type="PROSITE" id="PS51257">
    <property type="entry name" value="PROKAR_LIPOPROTEIN"/>
    <property type="match status" value="1"/>
</dbReference>
<evidence type="ECO:0000313" key="2">
    <source>
        <dbReference type="Proteomes" id="UP000675047"/>
    </source>
</evidence>
<evidence type="ECO:0000313" key="1">
    <source>
        <dbReference type="EMBL" id="MBP4140058.1"/>
    </source>
</evidence>
<name>A0A940X7Y4_9FLAO</name>
<gene>
    <name evidence="1" type="ORF">J3495_18455</name>
</gene>
<proteinExistence type="predicted"/>
<dbReference type="RefSeq" id="WP_210668372.1">
    <property type="nucleotide sequence ID" value="NZ_JAGFBV010000047.1"/>
</dbReference>
<evidence type="ECO:0008006" key="3">
    <source>
        <dbReference type="Google" id="ProtNLM"/>
    </source>
</evidence>
<organism evidence="1 2">
    <name type="scientific">Flavobacterium geliluteum</name>
    <dbReference type="NCBI Taxonomy" id="2816120"/>
    <lineage>
        <taxon>Bacteria</taxon>
        <taxon>Pseudomonadati</taxon>
        <taxon>Bacteroidota</taxon>
        <taxon>Flavobacteriia</taxon>
        <taxon>Flavobacteriales</taxon>
        <taxon>Flavobacteriaceae</taxon>
        <taxon>Flavobacterium</taxon>
    </lineage>
</organism>
<dbReference type="AlphaFoldDB" id="A0A940X7Y4"/>
<comment type="caution">
    <text evidence="1">The sequence shown here is derived from an EMBL/GenBank/DDBJ whole genome shotgun (WGS) entry which is preliminary data.</text>
</comment>
<dbReference type="Proteomes" id="UP000675047">
    <property type="component" value="Unassembled WGS sequence"/>
</dbReference>
<dbReference type="EMBL" id="JAGFBV010000047">
    <property type="protein sequence ID" value="MBP4140058.1"/>
    <property type="molecule type" value="Genomic_DNA"/>
</dbReference>
<keyword evidence="2" id="KW-1185">Reference proteome</keyword>
<reference evidence="1 2" key="1">
    <citation type="submission" date="2021-03" db="EMBL/GenBank/DDBJ databases">
        <title>Flavobacterium Flabelliformis Sp. Nov. And Flavobacterium Geliluteum Sp. Nov., Two Novel Multidrug Resistant Psychrophilic Species Isolated From Antarctica.</title>
        <authorList>
            <person name="Kralova S."/>
            <person name="Busse H.J."/>
            <person name="Bezdicek M."/>
            <person name="Nykrynova M."/>
            <person name="Kroupova E."/>
            <person name="Krsek D."/>
            <person name="Sedlacek I."/>
        </authorList>
    </citation>
    <scope>NUCLEOTIDE SEQUENCE [LARGE SCALE GENOMIC DNA]</scope>
    <source>
        <strain evidence="1 2">P7388</strain>
    </source>
</reference>
<accession>A0A940X7Y4</accession>
<protein>
    <recommendedName>
        <fullName evidence="3">Lipoprotein</fullName>
    </recommendedName>
</protein>
<sequence length="156" mass="17124">MKKIIVLAVIILGVFASCKKTTTEELVPAAPKSAAAPEPSGDQCYISKVNNGIVELSFTVNSIQEVNGKLLYNLYEKDKNEGTIVGNFKGDTLIAEYTFMSEGVSSVREVAFLQKDGAFIEGFGDVIESNDKVVFKDRTKLKFDVKNTLSRIDCEK</sequence>